<evidence type="ECO:0000313" key="5">
    <source>
        <dbReference type="EMBL" id="KAK4497014.1"/>
    </source>
</evidence>
<dbReference type="SUPFAM" id="SSF51445">
    <property type="entry name" value="(Trans)glycosidases"/>
    <property type="match status" value="1"/>
</dbReference>
<dbReference type="Gene3D" id="3.20.20.80">
    <property type="entry name" value="Glycosidases"/>
    <property type="match status" value="1"/>
</dbReference>
<keyword evidence="1" id="KW-0732">Signal</keyword>
<comment type="caution">
    <text evidence="5">The sequence shown here is derived from an EMBL/GenBank/DDBJ whole genome shotgun (WGS) entry which is preliminary data.</text>
</comment>
<dbReference type="Pfam" id="PF17786">
    <property type="entry name" value="Mannosidase_ig"/>
    <property type="match status" value="1"/>
</dbReference>
<feature type="domain" description="Mannosidase Ig/CBM-like" evidence="4">
    <location>
        <begin position="70"/>
        <end position="147"/>
    </location>
</feature>
<dbReference type="InterPro" id="IPR050887">
    <property type="entry name" value="Beta-mannosidase_GH2"/>
</dbReference>
<evidence type="ECO:0000259" key="3">
    <source>
        <dbReference type="Pfam" id="PF17753"/>
    </source>
</evidence>
<sequence>MAHQIAFYRRGSGLPERQMGSLYWQLNDLWSTQSWASIEFTGRQKVLYYTAKDIYSPMIVYPYWNSNTTDLDIWVTSDLQDAISGTLSYSWVDWHGNPLAVGGTVTINAANATVHGNSTHGNGTQPSQPSTLNFRVNAINSTQVLHYPNLRNTFSNSNANISDAVLILTAQSGQYKHTQFFHPANLADIPIPDPGLTLSQQGNGFRVTATKAVAAWVWLEYDTNDVQGYWSENGFWLNKGESKDVTFTVFSGSGDWASHVKVRSVYDNIG</sequence>
<keyword evidence="2" id="KW-0378">Hydrolase</keyword>
<dbReference type="SUPFAM" id="SSF49303">
    <property type="entry name" value="beta-Galactosidase/glucuronidase domain"/>
    <property type="match status" value="1"/>
</dbReference>
<proteinExistence type="predicted"/>
<name>A0ABR0E6E7_ZASCE</name>
<evidence type="ECO:0008006" key="7">
    <source>
        <dbReference type="Google" id="ProtNLM"/>
    </source>
</evidence>
<keyword evidence="2" id="KW-0326">Glycosidase</keyword>
<dbReference type="InterPro" id="IPR041447">
    <property type="entry name" value="Mannosidase_ig"/>
</dbReference>
<dbReference type="InterPro" id="IPR017853">
    <property type="entry name" value="GH"/>
</dbReference>
<accession>A0ABR0E6E7</accession>
<evidence type="ECO:0000256" key="1">
    <source>
        <dbReference type="ARBA" id="ARBA00022729"/>
    </source>
</evidence>
<dbReference type="EMBL" id="JAXOVC010000009">
    <property type="protein sequence ID" value="KAK4497014.1"/>
    <property type="molecule type" value="Genomic_DNA"/>
</dbReference>
<dbReference type="InterPro" id="IPR036156">
    <property type="entry name" value="Beta-gal/glucu_dom_sf"/>
</dbReference>
<dbReference type="InterPro" id="IPR013783">
    <property type="entry name" value="Ig-like_fold"/>
</dbReference>
<protein>
    <recommendedName>
        <fullName evidence="7">Beta-mannosidase</fullName>
    </recommendedName>
</protein>
<evidence type="ECO:0000313" key="6">
    <source>
        <dbReference type="Proteomes" id="UP001305779"/>
    </source>
</evidence>
<dbReference type="Proteomes" id="UP001305779">
    <property type="component" value="Unassembled WGS sequence"/>
</dbReference>
<dbReference type="InterPro" id="IPR041625">
    <property type="entry name" value="Beta-mannosidase_Ig"/>
</dbReference>
<evidence type="ECO:0000256" key="2">
    <source>
        <dbReference type="ARBA" id="ARBA00023295"/>
    </source>
</evidence>
<organism evidence="5 6">
    <name type="scientific">Zasmidium cellare</name>
    <name type="common">Wine cellar mold</name>
    <name type="synonym">Racodium cellare</name>
    <dbReference type="NCBI Taxonomy" id="395010"/>
    <lineage>
        <taxon>Eukaryota</taxon>
        <taxon>Fungi</taxon>
        <taxon>Dikarya</taxon>
        <taxon>Ascomycota</taxon>
        <taxon>Pezizomycotina</taxon>
        <taxon>Dothideomycetes</taxon>
        <taxon>Dothideomycetidae</taxon>
        <taxon>Mycosphaerellales</taxon>
        <taxon>Mycosphaerellaceae</taxon>
        <taxon>Zasmidium</taxon>
    </lineage>
</organism>
<evidence type="ECO:0000259" key="4">
    <source>
        <dbReference type="Pfam" id="PF17786"/>
    </source>
</evidence>
<dbReference type="PANTHER" id="PTHR43730">
    <property type="entry name" value="BETA-MANNOSIDASE"/>
    <property type="match status" value="1"/>
</dbReference>
<dbReference type="Gene3D" id="2.60.40.10">
    <property type="entry name" value="Immunoglobulins"/>
    <property type="match status" value="2"/>
</dbReference>
<dbReference type="PANTHER" id="PTHR43730:SF5">
    <property type="entry name" value="BETA-MANNOSIDASE A"/>
    <property type="match status" value="1"/>
</dbReference>
<feature type="domain" description="Beta-mannosidase Ig-fold" evidence="3">
    <location>
        <begin position="192"/>
        <end position="268"/>
    </location>
</feature>
<dbReference type="Pfam" id="PF17753">
    <property type="entry name" value="Ig_mannosidase"/>
    <property type="match status" value="1"/>
</dbReference>
<reference evidence="5 6" key="1">
    <citation type="journal article" date="2023" name="G3 (Bethesda)">
        <title>A chromosome-level genome assembly of Zasmidium syzygii isolated from banana leaves.</title>
        <authorList>
            <person name="van Westerhoven A.C."/>
            <person name="Mehrabi R."/>
            <person name="Talebi R."/>
            <person name="Steentjes M.B.F."/>
            <person name="Corcolon B."/>
            <person name="Chong P.A."/>
            <person name="Kema G.H.J."/>
            <person name="Seidl M.F."/>
        </authorList>
    </citation>
    <scope>NUCLEOTIDE SEQUENCE [LARGE SCALE GENOMIC DNA]</scope>
    <source>
        <strain evidence="5 6">P124</strain>
    </source>
</reference>
<keyword evidence="6" id="KW-1185">Reference proteome</keyword>
<gene>
    <name evidence="5" type="ORF">PRZ48_011463</name>
</gene>